<feature type="compositionally biased region" description="Basic and acidic residues" evidence="4">
    <location>
        <begin position="990"/>
        <end position="1006"/>
    </location>
</feature>
<sequence length="1295" mass="147302">MFTTSDYDYDCTKKCRLVRHGNAITAALTKRAVSDELLAAYIAKTCRNFTHILDEYGRSALHMAASVGRSAIVEWLINQGASITQKDLESGHTALHRAMYYGNVGAAVALVKHGAALDAPDEDFVNPMQLCNNVSEQGANKDGERVALGPELMIWGQNKNYNLGIGNAQDKGNPESMEYFRKTRTTIRKLQISSYHSVFLTHKMGELYVAGHGVGGRLGLGMEDTIAYPMKVPVPLKDNDRIKDIAAAKHHTLVLTDNNHIYSCGENKHYQLGLKPPPPNLLTLKEITGHSNLSGKTINRVIAKDYHSIAVLDADIYVWGLNGGQFGIKRDARCDMIVLPKPIPLIPEGMMLMDDGSAAKRDTTIKLIESSNAAIVVYTMKNFLHIFSGFKVKTYKKPLLEKIECLSVAGGELQTDQDDVVKRSGDLRVLVFTTSRNIYIWYEDCQQFVRCVFAQSRNLEVEKIRWCSQNAMVLLLGNLYQGVITNKLPRSTKHQYSEFKETCIRKELCETMQSRIELRRIRNLCNVVDFACDADGENYAALVENTRRCFCVPELVESNYDYGTLLDDTTEMDGVHDVVFYVEGEPFPSHRFILYQRSEVLLALLQQHPEQKEFDLVGHGFTGLTAGAFRLIMRYFYTNQLIARADVERLLIKPGTDKAANSVQMPELRDMCRKLQEQFDKLKLDVLSRSVKNLQVEPPIQPFPKLRHDSYPELYDITIELQDDKKLRAHKCVLVARLDYINMMFAHAWMEKRTTVDLRTVPREYMDVIVPFLYDNDYGRVRRQRYSENFILSMIIICDQFLIEELKSIFETILSQRVHLRNVGELLEFAYQYNCEVLKSVCMQFVCVNFARLLEWHLLDDLDPTMVSQIDRFYKEFFRLSEYRTITPFADAIGDEELEQFVSDFRIDLDQKPIDQANGSERPTKLTPKGKQINMPALSKMQREKRNYEKEAMAYLERLVLEEAAAVKERKTSTSKTTNVNTSSHSSPLYRDEKSPDRPVPDERSSSSKSWQTVTVDAKRKAALSAALRANELMKEEAKQPANECFPSLRTVLERSPTAPQLVPVRSPDEGYESASNVPRAATLNLSDFTLQNGRLSQKQRKRLNSEKSRLAKSASQEANGQLATPESPPVPVNPWKNVGSVPAAELFKVTDPPLGSDTTAAGRRQRKSSANEQSKSATVGLQPEVASPSSNTVSDQNNSAFASVKPQRHRQHSSRYSESERDFNEILEDERRQKRYFEKIKSKSLVDTQIEEQAIEELRAFYNVDNVFDESITIERYRPPLLENGPNFAVWQYQ</sequence>
<feature type="repeat" description="ANK" evidence="2">
    <location>
        <begin position="90"/>
        <end position="122"/>
    </location>
</feature>
<reference evidence="6" key="2">
    <citation type="submission" date="2020-05" db="UniProtKB">
        <authorList>
            <consortium name="EnsemblMetazoa"/>
        </authorList>
    </citation>
    <scope>IDENTIFICATION</scope>
    <source>
        <strain evidence="6">ACHKN1017</strain>
    </source>
</reference>
<feature type="repeat" description="RCC1" evidence="3">
    <location>
        <begin position="150"/>
        <end position="203"/>
    </location>
</feature>
<dbReference type="PANTHER" id="PTHR22872">
    <property type="entry name" value="BTK-BINDING PROTEIN-RELATED"/>
    <property type="match status" value="1"/>
</dbReference>
<keyword evidence="2" id="KW-0040">ANK repeat</keyword>
<dbReference type="STRING" id="43041.A0A182JUZ6"/>
<feature type="region of interest" description="Disordered" evidence="4">
    <location>
        <begin position="1149"/>
        <end position="1222"/>
    </location>
</feature>
<dbReference type="InterPro" id="IPR009091">
    <property type="entry name" value="RCC1/BLIP-II"/>
</dbReference>
<dbReference type="PANTHER" id="PTHR22872:SF2">
    <property type="entry name" value="INHIBITOR OF BRUTON TYROSINE KINASE"/>
    <property type="match status" value="1"/>
</dbReference>
<protein>
    <recommendedName>
        <fullName evidence="5">BTB domain-containing protein</fullName>
    </recommendedName>
</protein>
<dbReference type="Pfam" id="PF13540">
    <property type="entry name" value="RCC1_2"/>
    <property type="match status" value="1"/>
</dbReference>
<dbReference type="InterPro" id="IPR000408">
    <property type="entry name" value="Reg_chr_condens"/>
</dbReference>
<organism evidence="6 7">
    <name type="scientific">Anopheles christyi</name>
    <dbReference type="NCBI Taxonomy" id="43041"/>
    <lineage>
        <taxon>Eukaryota</taxon>
        <taxon>Metazoa</taxon>
        <taxon>Ecdysozoa</taxon>
        <taxon>Arthropoda</taxon>
        <taxon>Hexapoda</taxon>
        <taxon>Insecta</taxon>
        <taxon>Pterygota</taxon>
        <taxon>Neoptera</taxon>
        <taxon>Endopterygota</taxon>
        <taxon>Diptera</taxon>
        <taxon>Nematocera</taxon>
        <taxon>Culicoidea</taxon>
        <taxon>Culicidae</taxon>
        <taxon>Anophelinae</taxon>
        <taxon>Anopheles</taxon>
    </lineage>
</organism>
<dbReference type="Gene3D" id="1.25.40.20">
    <property type="entry name" value="Ankyrin repeat-containing domain"/>
    <property type="match status" value="1"/>
</dbReference>
<evidence type="ECO:0000256" key="3">
    <source>
        <dbReference type="PROSITE-ProRule" id="PRU00235"/>
    </source>
</evidence>
<feature type="compositionally biased region" description="Low complexity" evidence="4">
    <location>
        <begin position="974"/>
        <end position="987"/>
    </location>
</feature>
<dbReference type="PROSITE" id="PS50088">
    <property type="entry name" value="ANK_REPEAT"/>
    <property type="match status" value="2"/>
</dbReference>
<feature type="region of interest" description="Disordered" evidence="4">
    <location>
        <begin position="968"/>
        <end position="1014"/>
    </location>
</feature>
<dbReference type="SUPFAM" id="SSF48403">
    <property type="entry name" value="Ankyrin repeat"/>
    <property type="match status" value="1"/>
</dbReference>
<keyword evidence="1" id="KW-0677">Repeat</keyword>
<proteinExistence type="predicted"/>
<accession>A0A182JUZ6</accession>
<evidence type="ECO:0000256" key="1">
    <source>
        <dbReference type="ARBA" id="ARBA00022737"/>
    </source>
</evidence>
<dbReference type="PROSITE" id="PS50012">
    <property type="entry name" value="RCC1_3"/>
    <property type="match status" value="2"/>
</dbReference>
<dbReference type="CDD" id="cd18500">
    <property type="entry name" value="BACK_IBtk"/>
    <property type="match status" value="1"/>
</dbReference>
<feature type="compositionally biased region" description="Polar residues" evidence="4">
    <location>
        <begin position="1169"/>
        <end position="1180"/>
    </location>
</feature>
<dbReference type="SMART" id="SM00248">
    <property type="entry name" value="ANK"/>
    <property type="match status" value="2"/>
</dbReference>
<feature type="repeat" description="ANK" evidence="2">
    <location>
        <begin position="56"/>
        <end position="88"/>
    </location>
</feature>
<feature type="domain" description="BTB" evidence="5">
    <location>
        <begin position="576"/>
        <end position="645"/>
    </location>
</feature>
<feature type="repeat" description="RCC1" evidence="3">
    <location>
        <begin position="205"/>
        <end position="258"/>
    </location>
</feature>
<dbReference type="SUPFAM" id="SSF50985">
    <property type="entry name" value="RCC1/BLIP-II"/>
    <property type="match status" value="1"/>
</dbReference>
<dbReference type="Gene3D" id="3.30.710.10">
    <property type="entry name" value="Potassium Channel Kv1.1, Chain A"/>
    <property type="match status" value="2"/>
</dbReference>
<dbReference type="VEuPathDB" id="VectorBase:ACHR002328"/>
<dbReference type="InterPro" id="IPR002110">
    <property type="entry name" value="Ankyrin_rpt"/>
</dbReference>
<dbReference type="InterPro" id="IPR011333">
    <property type="entry name" value="SKP1/BTB/POZ_sf"/>
</dbReference>
<dbReference type="PROSITE" id="PS50297">
    <property type="entry name" value="ANK_REP_REGION"/>
    <property type="match status" value="2"/>
</dbReference>
<reference evidence="7" key="1">
    <citation type="submission" date="2013-03" db="EMBL/GenBank/DDBJ databases">
        <title>The Genome Sequence of Anopheles christyi ACHKN1017.</title>
        <authorList>
            <consortium name="The Broad Institute Genomics Platform"/>
            <person name="Neafsey D.E."/>
            <person name="Besansky N."/>
            <person name="Walker B."/>
            <person name="Young S.K."/>
            <person name="Zeng Q."/>
            <person name="Gargeya S."/>
            <person name="Fitzgerald M."/>
            <person name="Haas B."/>
            <person name="Abouelleil A."/>
            <person name="Allen A.W."/>
            <person name="Alvarado L."/>
            <person name="Arachchi H.M."/>
            <person name="Berlin A.M."/>
            <person name="Chapman S.B."/>
            <person name="Gainer-Dewar J."/>
            <person name="Goldberg J."/>
            <person name="Griggs A."/>
            <person name="Gujja S."/>
            <person name="Hansen M."/>
            <person name="Howarth C."/>
            <person name="Imamovic A."/>
            <person name="Ireland A."/>
            <person name="Larimer J."/>
            <person name="McCowan C."/>
            <person name="Murphy C."/>
            <person name="Pearson M."/>
            <person name="Poon T.W."/>
            <person name="Priest M."/>
            <person name="Roberts A."/>
            <person name="Saif S."/>
            <person name="Shea T."/>
            <person name="Sisk P."/>
            <person name="Sykes S."/>
            <person name="Wortman J."/>
            <person name="Nusbaum C."/>
            <person name="Birren B."/>
        </authorList>
    </citation>
    <scope>NUCLEOTIDE SEQUENCE [LARGE SCALE GENOMIC DNA]</scope>
    <source>
        <strain evidence="7">ACHKN1017</strain>
    </source>
</reference>
<evidence type="ECO:0000256" key="2">
    <source>
        <dbReference type="PROSITE-ProRule" id="PRU00023"/>
    </source>
</evidence>
<feature type="compositionally biased region" description="Polar residues" evidence="4">
    <location>
        <begin position="1114"/>
        <end position="1125"/>
    </location>
</feature>
<dbReference type="InterPro" id="IPR036770">
    <property type="entry name" value="Ankyrin_rpt-contain_sf"/>
</dbReference>
<dbReference type="PROSITE" id="PS50097">
    <property type="entry name" value="BTB"/>
    <property type="match status" value="2"/>
</dbReference>
<dbReference type="SUPFAM" id="SSF54695">
    <property type="entry name" value="POZ domain"/>
    <property type="match status" value="2"/>
</dbReference>
<evidence type="ECO:0000256" key="4">
    <source>
        <dbReference type="SAM" id="MobiDB-lite"/>
    </source>
</evidence>
<dbReference type="EnsemblMetazoa" id="ACHR002328-RA">
    <property type="protein sequence ID" value="ACHR002328-PA"/>
    <property type="gene ID" value="ACHR002328"/>
</dbReference>
<name>A0A182JUZ6_9DIPT</name>
<dbReference type="InterPro" id="IPR000210">
    <property type="entry name" value="BTB/POZ_dom"/>
</dbReference>
<dbReference type="Proteomes" id="UP000075881">
    <property type="component" value="Unassembled WGS sequence"/>
</dbReference>
<feature type="region of interest" description="Disordered" evidence="4">
    <location>
        <begin position="1057"/>
        <end position="1078"/>
    </location>
</feature>
<dbReference type="SMART" id="SM00225">
    <property type="entry name" value="BTB"/>
    <property type="match status" value="2"/>
</dbReference>
<feature type="domain" description="BTB" evidence="5">
    <location>
        <begin position="715"/>
        <end position="782"/>
    </location>
</feature>
<feature type="compositionally biased region" description="Polar residues" evidence="4">
    <location>
        <begin position="1188"/>
        <end position="1202"/>
    </location>
</feature>
<dbReference type="Gene3D" id="2.130.10.30">
    <property type="entry name" value="Regulator of chromosome condensation 1/beta-lactamase-inhibitor protein II"/>
    <property type="match status" value="1"/>
</dbReference>
<dbReference type="Pfam" id="PF00651">
    <property type="entry name" value="BTB"/>
    <property type="match status" value="2"/>
</dbReference>
<keyword evidence="7" id="KW-1185">Reference proteome</keyword>
<dbReference type="Pfam" id="PF12796">
    <property type="entry name" value="Ank_2"/>
    <property type="match status" value="1"/>
</dbReference>
<evidence type="ECO:0000259" key="5">
    <source>
        <dbReference type="PROSITE" id="PS50097"/>
    </source>
</evidence>
<dbReference type="InterPro" id="IPR051625">
    <property type="entry name" value="Signaling_Regulatory_Domain"/>
</dbReference>
<evidence type="ECO:0000313" key="7">
    <source>
        <dbReference type="Proteomes" id="UP000075881"/>
    </source>
</evidence>
<feature type="region of interest" description="Disordered" evidence="4">
    <location>
        <begin position="1095"/>
        <end position="1137"/>
    </location>
</feature>
<evidence type="ECO:0000313" key="6">
    <source>
        <dbReference type="EnsemblMetazoa" id="ACHR002328-PA"/>
    </source>
</evidence>